<dbReference type="AlphaFoldDB" id="A0A382IIH7"/>
<dbReference type="InterPro" id="IPR011989">
    <property type="entry name" value="ARM-like"/>
</dbReference>
<keyword evidence="1" id="KW-0677">Repeat</keyword>
<dbReference type="Gene3D" id="2.30.30.390">
    <property type="entry name" value="Hemimethylated DNA-binding domain"/>
    <property type="match status" value="1"/>
</dbReference>
<accession>A0A382IIH7</accession>
<dbReference type="InterPro" id="IPR016024">
    <property type="entry name" value="ARM-type_fold"/>
</dbReference>
<dbReference type="InterPro" id="IPR036623">
    <property type="entry name" value="Hemimethylated_DNA-bd_sf"/>
</dbReference>
<evidence type="ECO:0000259" key="3">
    <source>
        <dbReference type="SMART" id="SM00992"/>
    </source>
</evidence>
<dbReference type="InterPro" id="IPR011722">
    <property type="entry name" value="Hemimethylated_DNA-bd_dom"/>
</dbReference>
<name>A0A382IIH7_9ZZZZ</name>
<dbReference type="Pfam" id="PF08755">
    <property type="entry name" value="YccV-like"/>
    <property type="match status" value="1"/>
</dbReference>
<dbReference type="Gene3D" id="1.25.10.10">
    <property type="entry name" value="Leucine-rich Repeat Variant"/>
    <property type="match status" value="1"/>
</dbReference>
<feature type="non-terminal residue" evidence="4">
    <location>
        <position position="1"/>
    </location>
</feature>
<dbReference type="InterPro" id="IPR000357">
    <property type="entry name" value="HEAT"/>
</dbReference>
<feature type="region of interest" description="Disordered" evidence="2">
    <location>
        <begin position="61"/>
        <end position="82"/>
    </location>
</feature>
<dbReference type="InterPro" id="IPR021133">
    <property type="entry name" value="HEAT_type_2"/>
</dbReference>
<dbReference type="SMART" id="SM00992">
    <property type="entry name" value="YccV-like"/>
    <property type="match status" value="1"/>
</dbReference>
<reference evidence="4" key="1">
    <citation type="submission" date="2018-05" db="EMBL/GenBank/DDBJ databases">
        <authorList>
            <person name="Lanie J.A."/>
            <person name="Ng W.-L."/>
            <person name="Kazmierczak K.M."/>
            <person name="Andrzejewski T.M."/>
            <person name="Davidsen T.M."/>
            <person name="Wayne K.J."/>
            <person name="Tettelin H."/>
            <person name="Glass J.I."/>
            <person name="Rusch D."/>
            <person name="Podicherti R."/>
            <person name="Tsui H.-C.T."/>
            <person name="Winkler M.E."/>
        </authorList>
    </citation>
    <scope>NUCLEOTIDE SEQUENCE</scope>
</reference>
<evidence type="ECO:0000256" key="2">
    <source>
        <dbReference type="SAM" id="MobiDB-lite"/>
    </source>
</evidence>
<dbReference type="NCBIfam" id="TIGR02097">
    <property type="entry name" value="yccV"/>
    <property type="match status" value="1"/>
</dbReference>
<dbReference type="EMBL" id="UINC01067409">
    <property type="protein sequence ID" value="SVB99047.1"/>
    <property type="molecule type" value="Genomic_DNA"/>
</dbReference>
<organism evidence="4">
    <name type="scientific">marine metagenome</name>
    <dbReference type="NCBI Taxonomy" id="408172"/>
    <lineage>
        <taxon>unclassified sequences</taxon>
        <taxon>metagenomes</taxon>
        <taxon>ecological metagenomes</taxon>
    </lineage>
</organism>
<sequence>VSDPGQLPHLLKLVDDESERVQEAVAKALAAFGPALEQHLSELPTPPDQEQVERVRQLLRRHHSNESPSDSPQDEAGTEPRFVPGQLVRHVRYGYRGVVVAFDLTCQADDDWYFNNRSQPDRYQAWYHVLVHGADHVTYAAQTSLEANDTGEQVVHPLVGHFFSAFSDGRYTRNDTPWPK</sequence>
<gene>
    <name evidence="4" type="ORF">METZ01_LOCUS251901</name>
</gene>
<evidence type="ECO:0000313" key="4">
    <source>
        <dbReference type="EMBL" id="SVB99047.1"/>
    </source>
</evidence>
<dbReference type="SUPFAM" id="SSF141255">
    <property type="entry name" value="YccV-like"/>
    <property type="match status" value="1"/>
</dbReference>
<feature type="domain" description="Hemimethylated DNA-binding" evidence="3">
    <location>
        <begin position="79"/>
        <end position="174"/>
    </location>
</feature>
<protein>
    <recommendedName>
        <fullName evidence="3">Hemimethylated DNA-binding domain-containing protein</fullName>
    </recommendedName>
</protein>
<dbReference type="GO" id="GO:0003677">
    <property type="term" value="F:DNA binding"/>
    <property type="evidence" value="ECO:0007669"/>
    <property type="project" value="InterPro"/>
</dbReference>
<dbReference type="PROSITE" id="PS50077">
    <property type="entry name" value="HEAT_REPEAT"/>
    <property type="match status" value="1"/>
</dbReference>
<dbReference type="Pfam" id="PF02985">
    <property type="entry name" value="HEAT"/>
    <property type="match status" value="1"/>
</dbReference>
<evidence type="ECO:0000256" key="1">
    <source>
        <dbReference type="ARBA" id="ARBA00022737"/>
    </source>
</evidence>
<dbReference type="SUPFAM" id="SSF48371">
    <property type="entry name" value="ARM repeat"/>
    <property type="match status" value="1"/>
</dbReference>
<proteinExistence type="predicted"/>